<accession>A0A2H0BZV3</accession>
<name>A0A2H0BZV3_9BACT</name>
<keyword evidence="1" id="KW-0732">Signal</keyword>
<feature type="signal peptide" evidence="1">
    <location>
        <begin position="1"/>
        <end position="25"/>
    </location>
</feature>
<sequence length="233" mass="26002">MKNTIKNCFIVLLFYCFFTSSIALGQTPSSTASSSPTIAVDKDIQQLKDKIANKVSEIRKQNNKAVSGFVQSIDGNMMKLTNNGEVNQVKFDDTLTKVFKVLGTTKKEIKTDDIAKDDYVIVSGVVTDNIITANVVLIDENFLVDSGKITEINKESYNIKVLTSDKNTYSLDVETGTKQYMVNIKTLLREAIGFSKLKEGDTVHFVVKKTGKEKNNNYSAVKILIIPQEYFIK</sequence>
<comment type="caution">
    <text evidence="2">The sequence shown here is derived from an EMBL/GenBank/DDBJ whole genome shotgun (WGS) entry which is preliminary data.</text>
</comment>
<proteinExistence type="predicted"/>
<evidence type="ECO:0000313" key="2">
    <source>
        <dbReference type="EMBL" id="PIP63233.1"/>
    </source>
</evidence>
<dbReference type="Proteomes" id="UP000229699">
    <property type="component" value="Unassembled WGS sequence"/>
</dbReference>
<gene>
    <name evidence="2" type="ORF">COW97_03600</name>
</gene>
<reference evidence="2 3" key="1">
    <citation type="submission" date="2017-09" db="EMBL/GenBank/DDBJ databases">
        <title>Depth-based differentiation of microbial function through sediment-hosted aquifers and enrichment of novel symbionts in the deep terrestrial subsurface.</title>
        <authorList>
            <person name="Probst A.J."/>
            <person name="Ladd B."/>
            <person name="Jarett J.K."/>
            <person name="Geller-Mcgrath D.E."/>
            <person name="Sieber C.M."/>
            <person name="Emerson J.B."/>
            <person name="Anantharaman K."/>
            <person name="Thomas B.C."/>
            <person name="Malmstrom R."/>
            <person name="Stieglmeier M."/>
            <person name="Klingl A."/>
            <person name="Woyke T."/>
            <person name="Ryan C.M."/>
            <person name="Banfield J.F."/>
        </authorList>
    </citation>
    <scope>NUCLEOTIDE SEQUENCE [LARGE SCALE GENOMIC DNA]</scope>
    <source>
        <strain evidence="2">CG22_combo_CG10-13_8_21_14_all_34_12</strain>
    </source>
</reference>
<evidence type="ECO:0000313" key="3">
    <source>
        <dbReference type="Proteomes" id="UP000229699"/>
    </source>
</evidence>
<organism evidence="2 3">
    <name type="scientific">Candidatus Roizmanbacteria bacterium CG22_combo_CG10-13_8_21_14_all_34_12</name>
    <dbReference type="NCBI Taxonomy" id="1974860"/>
    <lineage>
        <taxon>Bacteria</taxon>
        <taxon>Candidatus Roizmaniibacteriota</taxon>
    </lineage>
</organism>
<feature type="chain" id="PRO_5013957094" description="DUF5666 domain-containing protein" evidence="1">
    <location>
        <begin position="26"/>
        <end position="233"/>
    </location>
</feature>
<dbReference type="EMBL" id="PCTC01000076">
    <property type="protein sequence ID" value="PIP63233.1"/>
    <property type="molecule type" value="Genomic_DNA"/>
</dbReference>
<dbReference type="AlphaFoldDB" id="A0A2H0BZV3"/>
<evidence type="ECO:0008006" key="4">
    <source>
        <dbReference type="Google" id="ProtNLM"/>
    </source>
</evidence>
<evidence type="ECO:0000256" key="1">
    <source>
        <dbReference type="SAM" id="SignalP"/>
    </source>
</evidence>
<protein>
    <recommendedName>
        <fullName evidence="4">DUF5666 domain-containing protein</fullName>
    </recommendedName>
</protein>